<dbReference type="PRINTS" id="PR00039">
    <property type="entry name" value="HTHLYSR"/>
</dbReference>
<dbReference type="InterPro" id="IPR050950">
    <property type="entry name" value="HTH-type_LysR_regulators"/>
</dbReference>
<evidence type="ECO:0000256" key="4">
    <source>
        <dbReference type="ARBA" id="ARBA00023163"/>
    </source>
</evidence>
<gene>
    <name evidence="6" type="ORF">C7443_10380</name>
</gene>
<dbReference type="InterPro" id="IPR000847">
    <property type="entry name" value="LysR_HTH_N"/>
</dbReference>
<accession>A0A317MWA5</accession>
<dbReference type="Gene3D" id="1.10.10.10">
    <property type="entry name" value="Winged helix-like DNA-binding domain superfamily/Winged helix DNA-binding domain"/>
    <property type="match status" value="1"/>
</dbReference>
<dbReference type="SUPFAM" id="SSF46785">
    <property type="entry name" value="Winged helix' DNA-binding domain"/>
    <property type="match status" value="1"/>
</dbReference>
<evidence type="ECO:0000313" key="6">
    <source>
        <dbReference type="EMBL" id="PWV63155.1"/>
    </source>
</evidence>
<dbReference type="FunFam" id="1.10.10.10:FF:000001">
    <property type="entry name" value="LysR family transcriptional regulator"/>
    <property type="match status" value="1"/>
</dbReference>
<dbReference type="Proteomes" id="UP000246569">
    <property type="component" value="Unassembled WGS sequence"/>
</dbReference>
<dbReference type="SUPFAM" id="SSF53850">
    <property type="entry name" value="Periplasmic binding protein-like II"/>
    <property type="match status" value="1"/>
</dbReference>
<dbReference type="InterPro" id="IPR036390">
    <property type="entry name" value="WH_DNA-bd_sf"/>
</dbReference>
<dbReference type="InterPro" id="IPR036388">
    <property type="entry name" value="WH-like_DNA-bd_sf"/>
</dbReference>
<comment type="caution">
    <text evidence="6">The sequence shown here is derived from an EMBL/GenBank/DDBJ whole genome shotgun (WGS) entry which is preliminary data.</text>
</comment>
<dbReference type="PANTHER" id="PTHR30419">
    <property type="entry name" value="HTH-TYPE TRANSCRIPTIONAL REGULATOR YBHD"/>
    <property type="match status" value="1"/>
</dbReference>
<dbReference type="GO" id="GO:0005829">
    <property type="term" value="C:cytosol"/>
    <property type="evidence" value="ECO:0007669"/>
    <property type="project" value="TreeGrafter"/>
</dbReference>
<comment type="similarity">
    <text evidence="1">Belongs to the LysR transcriptional regulatory family.</text>
</comment>
<dbReference type="InterPro" id="IPR005119">
    <property type="entry name" value="LysR_subst-bd"/>
</dbReference>
<dbReference type="PROSITE" id="PS50931">
    <property type="entry name" value="HTH_LYSR"/>
    <property type="match status" value="1"/>
</dbReference>
<protein>
    <submittedName>
        <fullName evidence="6">LysR family transcriptional regulator</fullName>
    </submittedName>
</protein>
<dbReference type="EMBL" id="QGTJ01000003">
    <property type="protein sequence ID" value="PWV63155.1"/>
    <property type="molecule type" value="Genomic_DNA"/>
</dbReference>
<evidence type="ECO:0000313" key="7">
    <source>
        <dbReference type="Proteomes" id="UP000246569"/>
    </source>
</evidence>
<feature type="domain" description="HTH lysR-type" evidence="5">
    <location>
        <begin position="3"/>
        <end position="60"/>
    </location>
</feature>
<keyword evidence="2" id="KW-0805">Transcription regulation</keyword>
<keyword evidence="4" id="KW-0804">Transcription</keyword>
<organism evidence="6 7">
    <name type="scientific">Plasticicumulans acidivorans</name>
    <dbReference type="NCBI Taxonomy" id="886464"/>
    <lineage>
        <taxon>Bacteria</taxon>
        <taxon>Pseudomonadati</taxon>
        <taxon>Pseudomonadota</taxon>
        <taxon>Gammaproteobacteria</taxon>
        <taxon>Candidatus Competibacteraceae</taxon>
        <taxon>Plasticicumulans</taxon>
    </lineage>
</organism>
<keyword evidence="7" id="KW-1185">Reference proteome</keyword>
<name>A0A317MWA5_9GAMM</name>
<dbReference type="GO" id="GO:0003700">
    <property type="term" value="F:DNA-binding transcription factor activity"/>
    <property type="evidence" value="ECO:0007669"/>
    <property type="project" value="InterPro"/>
</dbReference>
<dbReference type="GO" id="GO:0003677">
    <property type="term" value="F:DNA binding"/>
    <property type="evidence" value="ECO:0007669"/>
    <property type="project" value="UniProtKB-KW"/>
</dbReference>
<keyword evidence="3" id="KW-0238">DNA-binding</keyword>
<evidence type="ECO:0000259" key="5">
    <source>
        <dbReference type="PROSITE" id="PS50931"/>
    </source>
</evidence>
<sequence>MSLSLKSLRYFIAVAEVGSISAAVQSLHISQSAVTEAIKALEHEVGAALFQRHARGMVLTHAGNQFLRHAYEILAAVRNAREALAARPDTMSGALHVGVTALVTGYFLPYLLDRYHRVFPQVEVRVHEDSRDYVEHLLLNGELDVAVIVITNLANAQAFETEALVRSPWSVWLPPNHPRLAQASVALADLADDALITLNVDELEALSTAALRAAGRREPPKLRTASVEAIRSLVATGAGVSLMPDMIYRPWSLEGDRLEARPLAEEMPRLEVGLAWRRGSPLSDAARQFVMLAREFGRRHAR</sequence>
<dbReference type="Pfam" id="PF00126">
    <property type="entry name" value="HTH_1"/>
    <property type="match status" value="1"/>
</dbReference>
<dbReference type="OrthoDB" id="8850588at2"/>
<dbReference type="Pfam" id="PF03466">
    <property type="entry name" value="LysR_substrate"/>
    <property type="match status" value="1"/>
</dbReference>
<dbReference type="RefSeq" id="WP_110017668.1">
    <property type="nucleotide sequence ID" value="NZ_QGTJ01000003.1"/>
</dbReference>
<dbReference type="AlphaFoldDB" id="A0A317MWA5"/>
<evidence type="ECO:0000256" key="2">
    <source>
        <dbReference type="ARBA" id="ARBA00023015"/>
    </source>
</evidence>
<proteinExistence type="inferred from homology"/>
<evidence type="ECO:0000256" key="1">
    <source>
        <dbReference type="ARBA" id="ARBA00009437"/>
    </source>
</evidence>
<dbReference type="Gene3D" id="3.40.190.10">
    <property type="entry name" value="Periplasmic binding protein-like II"/>
    <property type="match status" value="2"/>
</dbReference>
<reference evidence="6 7" key="1">
    <citation type="submission" date="2018-05" db="EMBL/GenBank/DDBJ databases">
        <title>Genomic Encyclopedia of Type Strains, Phase IV (KMG-IV): sequencing the most valuable type-strain genomes for metagenomic binning, comparative biology and taxonomic classification.</title>
        <authorList>
            <person name="Goeker M."/>
        </authorList>
    </citation>
    <scope>NUCLEOTIDE SEQUENCE [LARGE SCALE GENOMIC DNA]</scope>
    <source>
        <strain evidence="6 7">DSM 23606</strain>
    </source>
</reference>
<evidence type="ECO:0000256" key="3">
    <source>
        <dbReference type="ARBA" id="ARBA00023125"/>
    </source>
</evidence>